<dbReference type="AlphaFoldDB" id="A0A6P6YAC1"/>
<proteinExistence type="predicted"/>
<evidence type="ECO:0000313" key="1">
    <source>
        <dbReference type="Proteomes" id="UP000515146"/>
    </source>
</evidence>
<dbReference type="InParanoid" id="A0A6P6YAC1"/>
<dbReference type="OMA" id="YCEISIA"/>
<gene>
    <name evidence="2" type="primary">LOC113795539</name>
</gene>
<protein>
    <submittedName>
        <fullName evidence="2">Uncharacterized protein LOC113795539</fullName>
    </submittedName>
</protein>
<sequence length="739" mass="87183">MQDSHVVFIRNKNKNIRFLSSKANINREMAKNIVKIHWQKDVQIEEIDSHCFNSNIDNKFNANYIQWSSDNQFLVVNLMDELLIFETNIHRLFDEKRNLLNDTVGQRLGFRSIRIKPDSEFKYKLTTNEVNSNFCRLPPDIGPRFIDFRFAPPSSFDLNCFQILACLDDHNVLVIYLNLSPIEWRQICNVTRFLNESLMQQSLNDDDDYFDRLNKMRISAFEWHPDITNVDSGNDTLHRYLYFTTKDNNLYSARLIINREIDCEIKILQKIAIKSEIITIKSLKSLLLIQYRDGRIDLYGQNLQKMTTLWSKQDYRIVMNFAHKQLNNDEIEIIFSKYDSIIATIVDVNTMQLQTFKEFSIKQLNDERLMEFHYENIFAVFNLNTYYCLTTMKNDIYSFELGNIDASTLVMRKLIHPSMLKHSDDVHYASISSSSNNALMAILSRQNRFSGKCTNFKVKNVRLYIATTHTINPSSTILSLTKRLFSTNHHHSFNLADLLFMIRYNLLCSDSSENGFNLIVDILLRKVPLWLERWNDDDNNNDLNVWSYQIKCIRYLARYCLIDGEKFLLYGHDKQINRERLEKLIDILNLLIMKSHFKQVFHLIKIDDRFVDELSIEQRISLVNLINANVIDFFPDVIQKQIIQSVENRVQNCPSCNNIVENPSSCYLDQYNTKHNCYGHQFDVDSNSLIILNPVEHSIESCIKCYESKLFVRDDRTSLWPDPQMYPFRFVSKCCLFCI</sequence>
<dbReference type="Proteomes" id="UP000515146">
    <property type="component" value="Unplaced"/>
</dbReference>
<name>A0A6P6YAC1_DERPT</name>
<dbReference type="KEGG" id="dpte:113795539"/>
<dbReference type="OrthoDB" id="6496563at2759"/>
<accession>A0A6P6YAC1</accession>
<reference evidence="2" key="1">
    <citation type="submission" date="2025-08" db="UniProtKB">
        <authorList>
            <consortium name="RefSeq"/>
        </authorList>
    </citation>
    <scope>IDENTIFICATION</scope>
    <source>
        <strain evidence="2">Airmid</strain>
    </source>
</reference>
<dbReference type="RefSeq" id="XP_027201529.1">
    <property type="nucleotide sequence ID" value="XM_027345728.1"/>
</dbReference>
<organism evidence="1 2">
    <name type="scientific">Dermatophagoides pteronyssinus</name>
    <name type="common">European house dust mite</name>
    <dbReference type="NCBI Taxonomy" id="6956"/>
    <lineage>
        <taxon>Eukaryota</taxon>
        <taxon>Metazoa</taxon>
        <taxon>Ecdysozoa</taxon>
        <taxon>Arthropoda</taxon>
        <taxon>Chelicerata</taxon>
        <taxon>Arachnida</taxon>
        <taxon>Acari</taxon>
        <taxon>Acariformes</taxon>
        <taxon>Sarcoptiformes</taxon>
        <taxon>Astigmata</taxon>
        <taxon>Psoroptidia</taxon>
        <taxon>Analgoidea</taxon>
        <taxon>Pyroglyphidae</taxon>
        <taxon>Dermatophagoidinae</taxon>
        <taxon>Dermatophagoides</taxon>
    </lineage>
</organism>
<evidence type="ECO:0000313" key="2">
    <source>
        <dbReference type="RefSeq" id="XP_027201529.1"/>
    </source>
</evidence>
<keyword evidence="1" id="KW-1185">Reference proteome</keyword>